<dbReference type="InterPro" id="IPR011992">
    <property type="entry name" value="EF-hand-dom_pair"/>
</dbReference>
<dbReference type="Proteomes" id="UP001230188">
    <property type="component" value="Unassembled WGS sequence"/>
</dbReference>
<dbReference type="InterPro" id="IPR050216">
    <property type="entry name" value="LRR_domain-containing"/>
</dbReference>
<dbReference type="Pfam" id="PF13499">
    <property type="entry name" value="EF-hand_7"/>
    <property type="match status" value="1"/>
</dbReference>
<gene>
    <name evidence="6" type="ORF">CTAYLR_006876</name>
</gene>
<feature type="region of interest" description="Disordered" evidence="4">
    <location>
        <begin position="435"/>
        <end position="491"/>
    </location>
</feature>
<feature type="compositionally biased region" description="Basic and acidic residues" evidence="4">
    <location>
        <begin position="462"/>
        <end position="491"/>
    </location>
</feature>
<reference evidence="6" key="1">
    <citation type="submission" date="2023-01" db="EMBL/GenBank/DDBJ databases">
        <title>Metagenome sequencing of chrysophaentin producing Chrysophaeum taylorii.</title>
        <authorList>
            <person name="Davison J."/>
            <person name="Bewley C."/>
        </authorList>
    </citation>
    <scope>NUCLEOTIDE SEQUENCE</scope>
    <source>
        <strain evidence="6">NIES-1699</strain>
    </source>
</reference>
<dbReference type="GO" id="GO:0005509">
    <property type="term" value="F:calcium ion binding"/>
    <property type="evidence" value="ECO:0007669"/>
    <property type="project" value="InterPro"/>
</dbReference>
<dbReference type="SUPFAM" id="SSF52058">
    <property type="entry name" value="L domain-like"/>
    <property type="match status" value="2"/>
</dbReference>
<dbReference type="PROSITE" id="PS51450">
    <property type="entry name" value="LRR"/>
    <property type="match status" value="3"/>
</dbReference>
<evidence type="ECO:0000256" key="1">
    <source>
        <dbReference type="ARBA" id="ARBA00022614"/>
    </source>
</evidence>
<feature type="compositionally biased region" description="Basic residues" evidence="4">
    <location>
        <begin position="436"/>
        <end position="448"/>
    </location>
</feature>
<dbReference type="AlphaFoldDB" id="A0AAD7U710"/>
<dbReference type="GO" id="GO:0005737">
    <property type="term" value="C:cytoplasm"/>
    <property type="evidence" value="ECO:0007669"/>
    <property type="project" value="TreeGrafter"/>
</dbReference>
<feature type="domain" description="EF-hand" evidence="5">
    <location>
        <begin position="336"/>
        <end position="371"/>
    </location>
</feature>
<dbReference type="PANTHER" id="PTHR48051">
    <property type="match status" value="1"/>
</dbReference>
<evidence type="ECO:0000259" key="5">
    <source>
        <dbReference type="PROSITE" id="PS50222"/>
    </source>
</evidence>
<dbReference type="SMART" id="SM00364">
    <property type="entry name" value="LRR_BAC"/>
    <property type="match status" value="9"/>
</dbReference>
<dbReference type="InterPro" id="IPR018247">
    <property type="entry name" value="EF_Hand_1_Ca_BS"/>
</dbReference>
<dbReference type="SMART" id="SM00054">
    <property type="entry name" value="EFh"/>
    <property type="match status" value="4"/>
</dbReference>
<keyword evidence="2" id="KW-0677">Repeat</keyword>
<protein>
    <recommendedName>
        <fullName evidence="5">EF-hand domain-containing protein</fullName>
    </recommendedName>
</protein>
<evidence type="ECO:0000313" key="6">
    <source>
        <dbReference type="EMBL" id="KAJ8598447.1"/>
    </source>
</evidence>
<keyword evidence="7" id="KW-1185">Reference proteome</keyword>
<name>A0AAD7U710_9STRA</name>
<dbReference type="InterPro" id="IPR032675">
    <property type="entry name" value="LRR_dom_sf"/>
</dbReference>
<dbReference type="InterPro" id="IPR003591">
    <property type="entry name" value="Leu-rich_rpt_typical-subtyp"/>
</dbReference>
<dbReference type="InterPro" id="IPR002048">
    <property type="entry name" value="EF_hand_dom"/>
</dbReference>
<dbReference type="PROSITE" id="PS50222">
    <property type="entry name" value="EF_HAND_2"/>
    <property type="match status" value="2"/>
</dbReference>
<dbReference type="EMBL" id="JAQMWT010000673">
    <property type="protein sequence ID" value="KAJ8598447.1"/>
    <property type="molecule type" value="Genomic_DNA"/>
</dbReference>
<comment type="caution">
    <text evidence="6">The sequence shown here is derived from an EMBL/GenBank/DDBJ whole genome shotgun (WGS) entry which is preliminary data.</text>
</comment>
<dbReference type="InterPro" id="IPR001611">
    <property type="entry name" value="Leu-rich_rpt"/>
</dbReference>
<keyword evidence="3" id="KW-0106">Calcium</keyword>
<dbReference type="Gene3D" id="3.80.10.10">
    <property type="entry name" value="Ribonuclease Inhibitor"/>
    <property type="match status" value="2"/>
</dbReference>
<dbReference type="Gene3D" id="1.10.238.10">
    <property type="entry name" value="EF-hand"/>
    <property type="match status" value="1"/>
</dbReference>
<proteinExistence type="predicted"/>
<sequence length="1149" mass="129193">MTTTTVGTTKEEPILAAERTKMGGGLWTTEKYGDLSQGDKRLAAAFVTGRVELRQLRGLYKIEFKELAVVYRRTGEDGTKAPLRARVYLTQKTAKKRMADLEETSYAVPVDGDGYVGNREATLGAFELSLRDAPVDPREYRGLVVAKPAREVPLTEEPAVYGYARFIDDRPEIPTTDNALGMNEYKDLLEKARKHAATLRGGQATTSHHHQWKSMSYYKRMARKAWEELDKVEEAEMDAEEFKRALDLLDVTMLEPRAIRLFEAADLDNSGFIGMTEFEVALMMHDGAPDAGLTPQDAFKMFDFEKKGTISRTAFPRAAASLEVAKTFPGKPESEERRRAMEALFDVVDKDGSGEISYAEFRSAWAQLVDVEFELRRRGIAPAKVPKFLRAFGLATRGAMAINRHALLRACADEESAERRAFEDARRLVDDLRESARRKRDEKRRARAAARDKLGSSAARDTALRNKERTARLRREQAARSRHREEEKVARNRLAAERALAKRRADAQLRARSAQKEEDRVREIRAAGLDRLEATFRDLRVVPREMFASLAARERLADVVWADFGDNRLEVLPSEGFLMWFASLRYLRLANNRLVSLPGAELGKMGKLQVLRLGRNELTELPSSIGELLELRELDASINRLATLPGAISNLRMLGSLDLASNHIAAVPNGALGPLFGLRTLSLRANRLFELPDDISEAVSLTTLDLHNNRLHALPEHIGDLVFLLSRNEIVGLGPWIGGWKRATLVDASFNKIARVDRAAGALRSLVDLRLRGNECVSLPPEVGLARQLQTFDCSANALATLPVELGALAHLHTVTLGRNSIAGLLPREIGLLRSATRLDLSYNKIEELPETVRGLQELIVLNLDHNRLETLPDAIFDCARLENLSVAANRLRALPAFGGGGPALRVLDLTSNLIEELPADIARLANITRIYLGKNRLRSLPIEMADLLDLADEVRLDRNPFSDLPPRWSCYDADLAIQWVRDHARFYREALEEWDATGPSTFDKLADDDAKLRATARRKADAIRDFRATKARRDSIFFHRLQEDLYHENLRPRIAVAETRFNLRRERTAALDSTDDTLLEEVHRRAILQDQREAHVEDIRLQEELLQLQALHQHLDTCGDPTDGTHFFLQLVASIPTATLLDTTNELR</sequence>
<keyword evidence="1" id="KW-0433">Leucine-rich repeat</keyword>
<dbReference type="PROSITE" id="PS00018">
    <property type="entry name" value="EF_HAND_1"/>
    <property type="match status" value="2"/>
</dbReference>
<organism evidence="6 7">
    <name type="scientific">Chrysophaeum taylorii</name>
    <dbReference type="NCBI Taxonomy" id="2483200"/>
    <lineage>
        <taxon>Eukaryota</taxon>
        <taxon>Sar</taxon>
        <taxon>Stramenopiles</taxon>
        <taxon>Ochrophyta</taxon>
        <taxon>Pelagophyceae</taxon>
        <taxon>Pelagomonadales</taxon>
        <taxon>Pelagomonadaceae</taxon>
        <taxon>Chrysophaeum</taxon>
    </lineage>
</organism>
<evidence type="ECO:0000313" key="7">
    <source>
        <dbReference type="Proteomes" id="UP001230188"/>
    </source>
</evidence>
<evidence type="ECO:0000256" key="4">
    <source>
        <dbReference type="SAM" id="MobiDB-lite"/>
    </source>
</evidence>
<evidence type="ECO:0000256" key="2">
    <source>
        <dbReference type="ARBA" id="ARBA00022737"/>
    </source>
</evidence>
<accession>A0AAD7U710</accession>
<dbReference type="Pfam" id="PF13202">
    <property type="entry name" value="EF-hand_5"/>
    <property type="match status" value="1"/>
</dbReference>
<feature type="domain" description="EF-hand" evidence="5">
    <location>
        <begin position="253"/>
        <end position="288"/>
    </location>
</feature>
<dbReference type="SMART" id="SM00369">
    <property type="entry name" value="LRR_TYP"/>
    <property type="match status" value="13"/>
</dbReference>
<dbReference type="CDD" id="cd00051">
    <property type="entry name" value="EFh"/>
    <property type="match status" value="2"/>
</dbReference>
<dbReference type="Pfam" id="PF13855">
    <property type="entry name" value="LRR_8"/>
    <property type="match status" value="3"/>
</dbReference>
<dbReference type="FunFam" id="3.80.10.10:FF:001164">
    <property type="entry name" value="GH01279p"/>
    <property type="match status" value="1"/>
</dbReference>
<dbReference type="SUPFAM" id="SSF47473">
    <property type="entry name" value="EF-hand"/>
    <property type="match status" value="1"/>
</dbReference>
<dbReference type="PANTHER" id="PTHR48051:SF46">
    <property type="entry name" value="LEUCINE RICH REPEAT-CONTAINING DOMAIN PROTEIN"/>
    <property type="match status" value="1"/>
</dbReference>
<evidence type="ECO:0000256" key="3">
    <source>
        <dbReference type="ARBA" id="ARBA00022837"/>
    </source>
</evidence>